<dbReference type="GO" id="GO:0016020">
    <property type="term" value="C:membrane"/>
    <property type="evidence" value="ECO:0007669"/>
    <property type="project" value="UniProtKB-SubCell"/>
</dbReference>
<dbReference type="InterPro" id="IPR049326">
    <property type="entry name" value="Rhodopsin_dom_fungi"/>
</dbReference>
<reference evidence="9" key="1">
    <citation type="journal article" date="2017" name="Genome Biol. Evol.">
        <title>The complete genome sequence of the phytopathogenic fungus Sclerotinia sclerotiorum reveals insights into the genome architecture of broad host range pathogens.</title>
        <authorList>
            <person name="Derbyshire M."/>
            <person name="Denton-Giles M."/>
            <person name="Hegedus D."/>
            <person name="Seifbarghy S."/>
            <person name="Rollins J."/>
            <person name="van Kan J."/>
            <person name="Seidl M.F."/>
            <person name="Faino L."/>
            <person name="Mbengue M."/>
            <person name="Navaud O."/>
            <person name="Raffaele S."/>
            <person name="Hammond-Kosack K."/>
            <person name="Heard S."/>
            <person name="Oliver R."/>
        </authorList>
    </citation>
    <scope>NUCLEOTIDE SEQUENCE [LARGE SCALE GENOMIC DNA]</scope>
    <source>
        <strain evidence="9">ATCC 18683 / 1980 / Ss-1</strain>
    </source>
</reference>
<gene>
    <name evidence="8" type="ORF">sscle_13g096370</name>
</gene>
<name>A0A1D9QIU4_SCLS1</name>
<evidence type="ECO:0000313" key="9">
    <source>
        <dbReference type="Proteomes" id="UP000177798"/>
    </source>
</evidence>
<dbReference type="PANTHER" id="PTHR33048:SF47">
    <property type="entry name" value="INTEGRAL MEMBRANE PROTEIN-RELATED"/>
    <property type="match status" value="1"/>
</dbReference>
<dbReference type="EMBL" id="CP017826">
    <property type="protein sequence ID" value="APA14867.1"/>
    <property type="molecule type" value="Genomic_DNA"/>
</dbReference>
<evidence type="ECO:0000313" key="8">
    <source>
        <dbReference type="EMBL" id="APA14867.1"/>
    </source>
</evidence>
<comment type="subcellular location">
    <subcellularLocation>
        <location evidence="1">Membrane</location>
        <topology evidence="1">Multi-pass membrane protein</topology>
    </subcellularLocation>
</comment>
<dbReference type="InterPro" id="IPR052337">
    <property type="entry name" value="SAT4-like"/>
</dbReference>
<evidence type="ECO:0000256" key="2">
    <source>
        <dbReference type="ARBA" id="ARBA00022692"/>
    </source>
</evidence>
<evidence type="ECO:0000256" key="3">
    <source>
        <dbReference type="ARBA" id="ARBA00022989"/>
    </source>
</evidence>
<evidence type="ECO:0000256" key="4">
    <source>
        <dbReference type="ARBA" id="ARBA00023136"/>
    </source>
</evidence>
<feature type="transmembrane region" description="Helical" evidence="6">
    <location>
        <begin position="256"/>
        <end position="273"/>
    </location>
</feature>
<accession>A0A1D9QIU4</accession>
<feature type="transmembrane region" description="Helical" evidence="6">
    <location>
        <begin position="52"/>
        <end position="73"/>
    </location>
</feature>
<evidence type="ECO:0000256" key="5">
    <source>
        <dbReference type="ARBA" id="ARBA00038359"/>
    </source>
</evidence>
<comment type="similarity">
    <text evidence="5">Belongs to the SAT4 family.</text>
</comment>
<dbReference type="OrthoDB" id="3529975at2759"/>
<keyword evidence="2 6" id="KW-0812">Transmembrane</keyword>
<proteinExistence type="inferred from homology"/>
<evidence type="ECO:0000256" key="1">
    <source>
        <dbReference type="ARBA" id="ARBA00004141"/>
    </source>
</evidence>
<dbReference type="AlphaFoldDB" id="A0A1D9QIU4"/>
<feature type="transmembrane region" description="Helical" evidence="6">
    <location>
        <begin position="216"/>
        <end position="236"/>
    </location>
</feature>
<feature type="transmembrane region" description="Helical" evidence="6">
    <location>
        <begin position="20"/>
        <end position="40"/>
    </location>
</feature>
<feature type="domain" description="Rhodopsin" evidence="7">
    <location>
        <begin position="36"/>
        <end position="278"/>
    </location>
</feature>
<dbReference type="Proteomes" id="UP000177798">
    <property type="component" value="Chromosome 13"/>
</dbReference>
<feature type="transmembrane region" description="Helical" evidence="6">
    <location>
        <begin position="93"/>
        <end position="113"/>
    </location>
</feature>
<keyword evidence="4 6" id="KW-0472">Membrane</keyword>
<evidence type="ECO:0000259" key="7">
    <source>
        <dbReference type="Pfam" id="PF20684"/>
    </source>
</evidence>
<keyword evidence="3 6" id="KW-1133">Transmembrane helix</keyword>
<dbReference type="PANTHER" id="PTHR33048">
    <property type="entry name" value="PTH11-LIKE INTEGRAL MEMBRANE PROTEIN (AFU_ORTHOLOGUE AFUA_5G11245)"/>
    <property type="match status" value="1"/>
</dbReference>
<feature type="transmembrane region" description="Helical" evidence="6">
    <location>
        <begin position="133"/>
        <end position="164"/>
    </location>
</feature>
<protein>
    <recommendedName>
        <fullName evidence="7">Rhodopsin domain-containing protein</fullName>
    </recommendedName>
</protein>
<organism evidence="8 9">
    <name type="scientific">Sclerotinia sclerotiorum (strain ATCC 18683 / 1980 / Ss-1)</name>
    <name type="common">White mold</name>
    <name type="synonym">Whetzelinia sclerotiorum</name>
    <dbReference type="NCBI Taxonomy" id="665079"/>
    <lineage>
        <taxon>Eukaryota</taxon>
        <taxon>Fungi</taxon>
        <taxon>Dikarya</taxon>
        <taxon>Ascomycota</taxon>
        <taxon>Pezizomycotina</taxon>
        <taxon>Leotiomycetes</taxon>
        <taxon>Helotiales</taxon>
        <taxon>Sclerotiniaceae</taxon>
        <taxon>Sclerotinia</taxon>
    </lineage>
</organism>
<dbReference type="VEuPathDB" id="FungiDB:sscle_13g096370"/>
<dbReference type="Pfam" id="PF20684">
    <property type="entry name" value="Fung_rhodopsin"/>
    <property type="match status" value="1"/>
</dbReference>
<feature type="transmembrane region" description="Helical" evidence="6">
    <location>
        <begin position="184"/>
        <end position="204"/>
    </location>
</feature>
<sequence length="375" mass="41604">MSIPGVEPGLVPQYIGYQMQSTVIAFMVLSIIFVSLRIFARYVSGSRAGIDDILIIPAIVCYLGQGVTGLLMVHRGGIGYHAIWLETNHPLALVTFAKLQIVMVILYSASVTFPKLSMLGLYLRIFVGKRERIAAYITMGIVSASFLALILCSLLQCAPLAYLWNKSGHPGGHCFDTGAFWRYGSLPNLITDLAMLVLPLPCIWRLKLSQKDKVGLLFTFITGSIGVITAIIRLVFFWNIDGQADVTWAAVRLGEITIAEPGVYLIAACLPTYRNLFRTFKERAGLTTRGSTQNTWGSKKESSGMELPSRLNVKSTLNGFEELSDEELISQRISKNNNSIYVQAMENGHREDSENQNSSREIRVQRDVIIDTVSR</sequence>
<evidence type="ECO:0000256" key="6">
    <source>
        <dbReference type="SAM" id="Phobius"/>
    </source>
</evidence>